<feature type="compositionally biased region" description="Low complexity" evidence="3">
    <location>
        <begin position="55"/>
        <end position="68"/>
    </location>
</feature>
<accession>A0A068TVY5</accession>
<evidence type="ECO:0000313" key="4">
    <source>
        <dbReference type="EMBL" id="CDP00426.1"/>
    </source>
</evidence>
<dbReference type="InParanoid" id="A0A068TVY5"/>
<dbReference type="Pfam" id="PF13041">
    <property type="entry name" value="PPR_2"/>
    <property type="match status" value="1"/>
</dbReference>
<dbReference type="Gene3D" id="1.25.40.10">
    <property type="entry name" value="Tetratricopeptide repeat domain"/>
    <property type="match status" value="2"/>
</dbReference>
<reference evidence="5" key="1">
    <citation type="journal article" date="2014" name="Science">
        <title>The coffee genome provides insight into the convergent evolution of caffeine biosynthesis.</title>
        <authorList>
            <person name="Denoeud F."/>
            <person name="Carretero-Paulet L."/>
            <person name="Dereeper A."/>
            <person name="Droc G."/>
            <person name="Guyot R."/>
            <person name="Pietrella M."/>
            <person name="Zheng C."/>
            <person name="Alberti A."/>
            <person name="Anthony F."/>
            <person name="Aprea G."/>
            <person name="Aury J.M."/>
            <person name="Bento P."/>
            <person name="Bernard M."/>
            <person name="Bocs S."/>
            <person name="Campa C."/>
            <person name="Cenci A."/>
            <person name="Combes M.C."/>
            <person name="Crouzillat D."/>
            <person name="Da Silva C."/>
            <person name="Daddiego L."/>
            <person name="De Bellis F."/>
            <person name="Dussert S."/>
            <person name="Garsmeur O."/>
            <person name="Gayraud T."/>
            <person name="Guignon V."/>
            <person name="Jahn K."/>
            <person name="Jamilloux V."/>
            <person name="Joet T."/>
            <person name="Labadie K."/>
            <person name="Lan T."/>
            <person name="Leclercq J."/>
            <person name="Lepelley M."/>
            <person name="Leroy T."/>
            <person name="Li L.T."/>
            <person name="Librado P."/>
            <person name="Lopez L."/>
            <person name="Munoz A."/>
            <person name="Noel B."/>
            <person name="Pallavicini A."/>
            <person name="Perrotta G."/>
            <person name="Poncet V."/>
            <person name="Pot D."/>
            <person name="Priyono X."/>
            <person name="Rigoreau M."/>
            <person name="Rouard M."/>
            <person name="Rozas J."/>
            <person name="Tranchant-Dubreuil C."/>
            <person name="VanBuren R."/>
            <person name="Zhang Q."/>
            <person name="Andrade A.C."/>
            <person name="Argout X."/>
            <person name="Bertrand B."/>
            <person name="de Kochko A."/>
            <person name="Graziosi G."/>
            <person name="Henry R.J."/>
            <person name="Jayarama X."/>
            <person name="Ming R."/>
            <person name="Nagai C."/>
            <person name="Rounsley S."/>
            <person name="Sankoff D."/>
            <person name="Giuliano G."/>
            <person name="Albert V.A."/>
            <person name="Wincker P."/>
            <person name="Lashermes P."/>
        </authorList>
    </citation>
    <scope>NUCLEOTIDE SEQUENCE [LARGE SCALE GENOMIC DNA]</scope>
    <source>
        <strain evidence="5">cv. DH200-94</strain>
    </source>
</reference>
<dbReference type="PROSITE" id="PS51375">
    <property type="entry name" value="PPR"/>
    <property type="match status" value="3"/>
</dbReference>
<dbReference type="PANTHER" id="PTHR47205:SF1">
    <property type="entry name" value="OS07G0599000 PROTEIN"/>
    <property type="match status" value="1"/>
</dbReference>
<dbReference type="PANTHER" id="PTHR47205">
    <property type="entry name" value="OS07G0599000 PROTEIN"/>
    <property type="match status" value="1"/>
</dbReference>
<evidence type="ECO:0000256" key="3">
    <source>
        <dbReference type="SAM" id="MobiDB-lite"/>
    </source>
</evidence>
<dbReference type="PhylomeDB" id="A0A068TVY5"/>
<sequence length="637" mass="71725">MVASMAIFSRSRTLMKILNHHNPHHDFTIFKSISTFPFLSQEAQLAEPPPPPSPSQTTASTTSSATSLPPNPASGSPLYNQNWRNPYPPSLSENSSSLMPVGIFNQRAGSRSQVLSQTLDVQGLMDLFADWMTSQRWNDMKQLFELWVMSLDNNGKPNRPDVSLYNHYLRANLMLGASAAQLLELVSQMDDFNITPNTASFNLVLKSMVQAREIDAAEKLLERMLQTGKEYKESLPDDESYDLVLGMLFATGQIDTAMKFMDVALDNGYMLAMSVFNECVLSCLQRWRLDSLMYIIQRCKKMEQNKALCPSWDLCNHIADVAMQANNSELVFYALEFMARWIRRGETERPQVLLSVDEGLLVSVLATAGRTYSSKLLDASWSFLKSSLRQKKIPNPESYLAKIYAYSSLGNLPKAFGTLRELEASYSSADNEALEDLFSPFTSLNPLVLACSNKGFATLDEVYYQLENLSQANPPYKSVAALNCVVLGCANIWDVDRAYQTFSAIDASFGLTPDIHSYNSLVCAFGKLNKRDEATKVFEHFVSLGVKANATTYSLLVDAHLVKRDSKAAISVIQDMVTAGYEPSKEMLKKIRRRCIREMDYESDEKVVSFARQFNIRMNNESRRNMLFNLDYSTEYA</sequence>
<dbReference type="Proteomes" id="UP000295252">
    <property type="component" value="Chromosome III"/>
</dbReference>
<evidence type="ECO:0008006" key="6">
    <source>
        <dbReference type="Google" id="ProtNLM"/>
    </source>
</evidence>
<dbReference type="NCBIfam" id="TIGR00756">
    <property type="entry name" value="PPR"/>
    <property type="match status" value="2"/>
</dbReference>
<dbReference type="Gramene" id="CDP00426">
    <property type="protein sequence ID" value="CDP00426"/>
    <property type="gene ID" value="GSCOC_T00032362001"/>
</dbReference>
<evidence type="ECO:0000256" key="1">
    <source>
        <dbReference type="ARBA" id="ARBA00022737"/>
    </source>
</evidence>
<dbReference type="AlphaFoldDB" id="A0A068TVY5"/>
<dbReference type="FunCoup" id="A0A068TVY5">
    <property type="interactions" value="1728"/>
</dbReference>
<dbReference type="InterPro" id="IPR011990">
    <property type="entry name" value="TPR-like_helical_dom_sf"/>
</dbReference>
<dbReference type="OrthoDB" id="185373at2759"/>
<gene>
    <name evidence="4" type="ORF">GSCOC_T00032362001</name>
</gene>
<dbReference type="OMA" id="MYQARET"/>
<protein>
    <recommendedName>
        <fullName evidence="6">Pentacotripeptide-repeat region of PRORP domain-containing protein</fullName>
    </recommendedName>
</protein>
<feature type="repeat" description="PPR" evidence="2">
    <location>
        <begin position="197"/>
        <end position="231"/>
    </location>
</feature>
<dbReference type="GO" id="GO:0003729">
    <property type="term" value="F:mRNA binding"/>
    <property type="evidence" value="ECO:0007669"/>
    <property type="project" value="EnsemblPlants"/>
</dbReference>
<dbReference type="InterPro" id="IPR044605">
    <property type="entry name" value="At1g26460-like"/>
</dbReference>
<evidence type="ECO:0000256" key="2">
    <source>
        <dbReference type="PROSITE-ProRule" id="PRU00708"/>
    </source>
</evidence>
<keyword evidence="1" id="KW-0677">Repeat</keyword>
<dbReference type="Pfam" id="PF01535">
    <property type="entry name" value="PPR"/>
    <property type="match status" value="1"/>
</dbReference>
<dbReference type="InterPro" id="IPR002885">
    <property type="entry name" value="PPR_rpt"/>
</dbReference>
<feature type="repeat" description="PPR" evidence="2">
    <location>
        <begin position="549"/>
        <end position="583"/>
    </location>
</feature>
<evidence type="ECO:0000313" key="5">
    <source>
        <dbReference type="Proteomes" id="UP000295252"/>
    </source>
</evidence>
<dbReference type="EMBL" id="HG739089">
    <property type="protein sequence ID" value="CDP00426.1"/>
    <property type="molecule type" value="Genomic_DNA"/>
</dbReference>
<name>A0A068TVY5_COFCA</name>
<feature type="repeat" description="PPR" evidence="2">
    <location>
        <begin position="514"/>
        <end position="548"/>
    </location>
</feature>
<keyword evidence="5" id="KW-1185">Reference proteome</keyword>
<feature type="region of interest" description="Disordered" evidence="3">
    <location>
        <begin position="42"/>
        <end position="91"/>
    </location>
</feature>
<proteinExistence type="predicted"/>
<dbReference type="STRING" id="49390.A0A068TVY5"/>
<organism evidence="4 5">
    <name type="scientific">Coffea canephora</name>
    <name type="common">Robusta coffee</name>
    <dbReference type="NCBI Taxonomy" id="49390"/>
    <lineage>
        <taxon>Eukaryota</taxon>
        <taxon>Viridiplantae</taxon>
        <taxon>Streptophyta</taxon>
        <taxon>Embryophyta</taxon>
        <taxon>Tracheophyta</taxon>
        <taxon>Spermatophyta</taxon>
        <taxon>Magnoliopsida</taxon>
        <taxon>eudicotyledons</taxon>
        <taxon>Gunneridae</taxon>
        <taxon>Pentapetalae</taxon>
        <taxon>asterids</taxon>
        <taxon>lamiids</taxon>
        <taxon>Gentianales</taxon>
        <taxon>Rubiaceae</taxon>
        <taxon>Ixoroideae</taxon>
        <taxon>Gardenieae complex</taxon>
        <taxon>Bertiereae - Coffeeae clade</taxon>
        <taxon>Coffeeae</taxon>
        <taxon>Coffea</taxon>
    </lineage>
</organism>